<evidence type="ECO:0000256" key="5">
    <source>
        <dbReference type="ARBA" id="ARBA00023163"/>
    </source>
</evidence>
<gene>
    <name evidence="10" type="ORF">LITE_LOCUS46835</name>
</gene>
<dbReference type="Proteomes" id="UP001154282">
    <property type="component" value="Unassembled WGS sequence"/>
</dbReference>
<protein>
    <recommendedName>
        <fullName evidence="9">AP2/ERF domain-containing protein</fullName>
    </recommendedName>
</protein>
<keyword evidence="3" id="KW-0238">DNA-binding</keyword>
<proteinExistence type="inferred from homology"/>
<dbReference type="PROSITE" id="PS51032">
    <property type="entry name" value="AP2_ERF"/>
    <property type="match status" value="1"/>
</dbReference>
<evidence type="ECO:0000259" key="9">
    <source>
        <dbReference type="PROSITE" id="PS51032"/>
    </source>
</evidence>
<feature type="compositionally biased region" description="Low complexity" evidence="8">
    <location>
        <begin position="136"/>
        <end position="145"/>
    </location>
</feature>
<sequence length="201" mass="21969">MLYKSRTTLFLIRILPMDQSGPSSPSAPKKTIRRRKRVVDYIGVRTRALGKFAAEISVPRMGKRLWLGSYDAADKAARAYDAALYCVRGECGKFNFPGDRRPELPKAPMDSLSEAEIKAIANKFAFSRGTSGLTLVSSSSSSSVRTPVHADKSDSDLPVSSAAAKKRASEEKGAEAASEDSLDDLEMDDFLTLDLEWVDTL</sequence>
<dbReference type="SMART" id="SM00380">
    <property type="entry name" value="AP2"/>
    <property type="match status" value="1"/>
</dbReference>
<dbReference type="AlphaFoldDB" id="A0AAV0R813"/>
<evidence type="ECO:0000256" key="3">
    <source>
        <dbReference type="ARBA" id="ARBA00023125"/>
    </source>
</evidence>
<feature type="region of interest" description="Disordered" evidence="8">
    <location>
        <begin position="136"/>
        <end position="181"/>
    </location>
</feature>
<dbReference type="InterPro" id="IPR001471">
    <property type="entry name" value="AP2/ERF_dom"/>
</dbReference>
<dbReference type="Gene3D" id="3.30.730.10">
    <property type="entry name" value="AP2/ERF domain"/>
    <property type="match status" value="1"/>
</dbReference>
<dbReference type="GO" id="GO:0005634">
    <property type="term" value="C:nucleus"/>
    <property type="evidence" value="ECO:0007669"/>
    <property type="project" value="UniProtKB-SubCell"/>
</dbReference>
<keyword evidence="4" id="KW-0010">Activator</keyword>
<dbReference type="InterPro" id="IPR036955">
    <property type="entry name" value="AP2/ERF_dom_sf"/>
</dbReference>
<dbReference type="GO" id="GO:0003677">
    <property type="term" value="F:DNA binding"/>
    <property type="evidence" value="ECO:0007669"/>
    <property type="project" value="UniProtKB-KW"/>
</dbReference>
<keyword evidence="2" id="KW-0805">Transcription regulation</keyword>
<comment type="similarity">
    <text evidence="7">Belongs to the AP2/ERF transcription factor family. ERF subfamily.</text>
</comment>
<comment type="subcellular location">
    <subcellularLocation>
        <location evidence="1">Nucleus</location>
    </subcellularLocation>
</comment>
<evidence type="ECO:0000313" key="11">
    <source>
        <dbReference type="Proteomes" id="UP001154282"/>
    </source>
</evidence>
<dbReference type="PANTHER" id="PTHR31985">
    <property type="entry name" value="ETHYLENE-RESPONSIVE TRANSCRIPTION FACTOR ERF042-RELATED"/>
    <property type="match status" value="1"/>
</dbReference>
<evidence type="ECO:0000256" key="8">
    <source>
        <dbReference type="SAM" id="MobiDB-lite"/>
    </source>
</evidence>
<dbReference type="SUPFAM" id="SSF54171">
    <property type="entry name" value="DNA-binding domain"/>
    <property type="match status" value="1"/>
</dbReference>
<keyword evidence="6" id="KW-0539">Nucleus</keyword>
<organism evidence="10 11">
    <name type="scientific">Linum tenue</name>
    <dbReference type="NCBI Taxonomy" id="586396"/>
    <lineage>
        <taxon>Eukaryota</taxon>
        <taxon>Viridiplantae</taxon>
        <taxon>Streptophyta</taxon>
        <taxon>Embryophyta</taxon>
        <taxon>Tracheophyta</taxon>
        <taxon>Spermatophyta</taxon>
        <taxon>Magnoliopsida</taxon>
        <taxon>eudicotyledons</taxon>
        <taxon>Gunneridae</taxon>
        <taxon>Pentapetalae</taxon>
        <taxon>rosids</taxon>
        <taxon>fabids</taxon>
        <taxon>Malpighiales</taxon>
        <taxon>Linaceae</taxon>
        <taxon>Linum</taxon>
    </lineage>
</organism>
<evidence type="ECO:0000313" key="10">
    <source>
        <dbReference type="EMBL" id="CAI0553406.1"/>
    </source>
</evidence>
<dbReference type="CDD" id="cd00018">
    <property type="entry name" value="AP2"/>
    <property type="match status" value="1"/>
</dbReference>
<evidence type="ECO:0000256" key="7">
    <source>
        <dbReference type="ARBA" id="ARBA00024343"/>
    </source>
</evidence>
<keyword evidence="11" id="KW-1185">Reference proteome</keyword>
<dbReference type="InterPro" id="IPR016177">
    <property type="entry name" value="DNA-bd_dom_sf"/>
</dbReference>
<name>A0AAV0R813_9ROSI</name>
<dbReference type="GO" id="GO:0003700">
    <property type="term" value="F:DNA-binding transcription factor activity"/>
    <property type="evidence" value="ECO:0007669"/>
    <property type="project" value="InterPro"/>
</dbReference>
<dbReference type="PRINTS" id="PR00367">
    <property type="entry name" value="ETHRSPELEMNT"/>
</dbReference>
<evidence type="ECO:0000256" key="2">
    <source>
        <dbReference type="ARBA" id="ARBA00023015"/>
    </source>
</evidence>
<comment type="caution">
    <text evidence="10">The sequence shown here is derived from an EMBL/GenBank/DDBJ whole genome shotgun (WGS) entry which is preliminary data.</text>
</comment>
<dbReference type="InterPro" id="IPR051032">
    <property type="entry name" value="AP2/ERF_TF_ERF_subfamily"/>
</dbReference>
<dbReference type="Pfam" id="PF00847">
    <property type="entry name" value="AP2"/>
    <property type="match status" value="1"/>
</dbReference>
<feature type="domain" description="AP2/ERF" evidence="9">
    <location>
        <begin position="40"/>
        <end position="97"/>
    </location>
</feature>
<evidence type="ECO:0000256" key="1">
    <source>
        <dbReference type="ARBA" id="ARBA00004123"/>
    </source>
</evidence>
<reference evidence="10" key="1">
    <citation type="submission" date="2022-08" db="EMBL/GenBank/DDBJ databases">
        <authorList>
            <person name="Gutierrez-Valencia J."/>
        </authorList>
    </citation>
    <scope>NUCLEOTIDE SEQUENCE</scope>
</reference>
<keyword evidence="5" id="KW-0804">Transcription</keyword>
<dbReference type="PANTHER" id="PTHR31985:SF290">
    <property type="entry name" value="ETHYLENE-RESPONSIVE TRANSCRIPTION FACTOR ERF015"/>
    <property type="match status" value="1"/>
</dbReference>
<accession>A0AAV0R813</accession>
<dbReference type="EMBL" id="CAMGYJ010000010">
    <property type="protein sequence ID" value="CAI0553406.1"/>
    <property type="molecule type" value="Genomic_DNA"/>
</dbReference>
<evidence type="ECO:0000256" key="4">
    <source>
        <dbReference type="ARBA" id="ARBA00023159"/>
    </source>
</evidence>
<evidence type="ECO:0000256" key="6">
    <source>
        <dbReference type="ARBA" id="ARBA00023242"/>
    </source>
</evidence>